<dbReference type="GO" id="GO:0051604">
    <property type="term" value="P:protein maturation"/>
    <property type="evidence" value="ECO:0007669"/>
    <property type="project" value="InterPro"/>
</dbReference>
<evidence type="ECO:0000256" key="5">
    <source>
        <dbReference type="ARBA" id="ARBA00022801"/>
    </source>
</evidence>
<keyword evidence="2" id="KW-0533">Nickel</keyword>
<keyword evidence="3" id="KW-0479">Metal-binding</keyword>
<comment type="caution">
    <text evidence="10">The sequence shown here is derived from an EMBL/GenBank/DDBJ whole genome shotgun (WGS) entry which is preliminary data.</text>
</comment>
<keyword evidence="6" id="KW-0862">Zinc</keyword>
<keyword evidence="4" id="KW-0547">Nucleotide-binding</keyword>
<feature type="region of interest" description="Disordered" evidence="8">
    <location>
        <begin position="1"/>
        <end position="42"/>
    </location>
</feature>
<evidence type="ECO:0000256" key="8">
    <source>
        <dbReference type="SAM" id="MobiDB-lite"/>
    </source>
</evidence>
<dbReference type="Proteomes" id="UP000465361">
    <property type="component" value="Unassembled WGS sequence"/>
</dbReference>
<sequence>MGKFHRHDDGTVHIHDHDHDHTHEHPDEALEIGDHGDHSGYDTGPQRIEVLQSIFTENDLRAKFNRKAFESNGVRALNLMSSPGSGKTTVLAATLDELAGEIAVGVIEGDIATDLDAAKLGGRGAQIALLNTSNGFGGECHLDAPMVHRALHGLDLSSLDLVIIENVGNLVCPAEFDVGEHAKAMVYSVTEGDDKPLKYPVMFRAVDLVLLNKIDLVPYLDVDVDAYISHIRHVNPKATILPVSARTGDGMSAWFGWLRQFAANAVG</sequence>
<evidence type="ECO:0000256" key="7">
    <source>
        <dbReference type="ARBA" id="ARBA00023134"/>
    </source>
</evidence>
<evidence type="ECO:0000313" key="11">
    <source>
        <dbReference type="Proteomes" id="UP000465361"/>
    </source>
</evidence>
<dbReference type="EMBL" id="BLKW01000004">
    <property type="protein sequence ID" value="GFG76684.1"/>
    <property type="molecule type" value="Genomic_DNA"/>
</dbReference>
<dbReference type="PANTHER" id="PTHR30134:SF2">
    <property type="entry name" value="HYDROGENASE MATURATION FACTOR HYPB"/>
    <property type="match status" value="1"/>
</dbReference>
<dbReference type="GO" id="GO:0005525">
    <property type="term" value="F:GTP binding"/>
    <property type="evidence" value="ECO:0007669"/>
    <property type="project" value="UniProtKB-KW"/>
</dbReference>
<evidence type="ECO:0000256" key="6">
    <source>
        <dbReference type="ARBA" id="ARBA00022833"/>
    </source>
</evidence>
<dbReference type="InterPro" id="IPR027417">
    <property type="entry name" value="P-loop_NTPase"/>
</dbReference>
<dbReference type="NCBIfam" id="TIGR00073">
    <property type="entry name" value="hypB"/>
    <property type="match status" value="1"/>
</dbReference>
<dbReference type="GO" id="GO:0003924">
    <property type="term" value="F:GTPase activity"/>
    <property type="evidence" value="ECO:0007669"/>
    <property type="project" value="InterPro"/>
</dbReference>
<evidence type="ECO:0000313" key="10">
    <source>
        <dbReference type="EMBL" id="GFG76684.1"/>
    </source>
</evidence>
<dbReference type="PIRSF" id="PIRSF005624">
    <property type="entry name" value="Ni-bind_GTPase"/>
    <property type="match status" value="1"/>
</dbReference>
<name>A0A7I9Y3T6_9MYCO</name>
<evidence type="ECO:0000256" key="4">
    <source>
        <dbReference type="ARBA" id="ARBA00022741"/>
    </source>
</evidence>
<protein>
    <submittedName>
        <fullName evidence="10">Hydrogenase nickel incorporation protein HypB</fullName>
    </submittedName>
</protein>
<evidence type="ECO:0000256" key="3">
    <source>
        <dbReference type="ARBA" id="ARBA00022723"/>
    </source>
</evidence>
<keyword evidence="5" id="KW-0378">Hydrolase</keyword>
<dbReference type="Gene3D" id="3.40.50.300">
    <property type="entry name" value="P-loop containing nucleotide triphosphate hydrolases"/>
    <property type="match status" value="1"/>
</dbReference>
<dbReference type="RefSeq" id="WP_163760414.1">
    <property type="nucleotide sequence ID" value="NZ_BLKW01000004.1"/>
</dbReference>
<accession>A0A7I9Y3T6</accession>
<dbReference type="Pfam" id="PF02492">
    <property type="entry name" value="cobW"/>
    <property type="match status" value="1"/>
</dbReference>
<keyword evidence="7" id="KW-0342">GTP-binding</keyword>
<dbReference type="InterPro" id="IPR004392">
    <property type="entry name" value="Hyd_mat_HypB"/>
</dbReference>
<proteinExistence type="inferred from homology"/>
<dbReference type="GO" id="GO:0008270">
    <property type="term" value="F:zinc ion binding"/>
    <property type="evidence" value="ECO:0007669"/>
    <property type="project" value="TreeGrafter"/>
</dbReference>
<feature type="compositionally biased region" description="Basic and acidic residues" evidence="8">
    <location>
        <begin position="1"/>
        <end position="40"/>
    </location>
</feature>
<evidence type="ECO:0000256" key="2">
    <source>
        <dbReference type="ARBA" id="ARBA00022596"/>
    </source>
</evidence>
<dbReference type="CDD" id="cd05390">
    <property type="entry name" value="HypB"/>
    <property type="match status" value="1"/>
</dbReference>
<keyword evidence="11" id="KW-1185">Reference proteome</keyword>
<dbReference type="AlphaFoldDB" id="A0A7I9Y3T6"/>
<comment type="similarity">
    <text evidence="1">Belongs to the SIMIBI class G3E GTPase family. HypB/HupM subfamily.</text>
</comment>
<gene>
    <name evidence="10" type="primary">hypB</name>
    <name evidence="10" type="ORF">MBOT_40490</name>
</gene>
<dbReference type="SUPFAM" id="SSF52540">
    <property type="entry name" value="P-loop containing nucleoside triphosphate hydrolases"/>
    <property type="match status" value="1"/>
</dbReference>
<dbReference type="PANTHER" id="PTHR30134">
    <property type="entry name" value="HYDROGENASE PROTEIN ASSEMBLY PROTEIN, NICKEL CHAPERONE"/>
    <property type="match status" value="1"/>
</dbReference>
<evidence type="ECO:0000256" key="1">
    <source>
        <dbReference type="ARBA" id="ARBA00006211"/>
    </source>
</evidence>
<feature type="domain" description="CobW/HypB/UreG nucleotide-binding" evidence="9">
    <location>
        <begin position="78"/>
        <end position="241"/>
    </location>
</feature>
<dbReference type="GO" id="GO:0016151">
    <property type="term" value="F:nickel cation binding"/>
    <property type="evidence" value="ECO:0007669"/>
    <property type="project" value="InterPro"/>
</dbReference>
<reference evidence="10 11" key="1">
    <citation type="journal article" date="2019" name="Emerg. Microbes Infect.">
        <title>Comprehensive subspecies identification of 175 nontuberculous mycobacteria species based on 7547 genomic profiles.</title>
        <authorList>
            <person name="Matsumoto Y."/>
            <person name="Kinjo T."/>
            <person name="Motooka D."/>
            <person name="Nabeya D."/>
            <person name="Jung N."/>
            <person name="Uechi K."/>
            <person name="Horii T."/>
            <person name="Iida T."/>
            <person name="Fujita J."/>
            <person name="Nakamura S."/>
        </authorList>
    </citation>
    <scope>NUCLEOTIDE SEQUENCE [LARGE SCALE GENOMIC DNA]</scope>
    <source>
        <strain evidence="10 11">JCM 17322</strain>
    </source>
</reference>
<organism evidence="10 11">
    <name type="scientific">Mycobacterium botniense</name>
    <dbReference type="NCBI Taxonomy" id="84962"/>
    <lineage>
        <taxon>Bacteria</taxon>
        <taxon>Bacillati</taxon>
        <taxon>Actinomycetota</taxon>
        <taxon>Actinomycetes</taxon>
        <taxon>Mycobacteriales</taxon>
        <taxon>Mycobacteriaceae</taxon>
        <taxon>Mycobacterium</taxon>
    </lineage>
</organism>
<dbReference type="InterPro" id="IPR003495">
    <property type="entry name" value="CobW/HypB/UreG_nucleotide-bd"/>
</dbReference>
<evidence type="ECO:0000259" key="9">
    <source>
        <dbReference type="Pfam" id="PF02492"/>
    </source>
</evidence>